<name>A0A382RPL9_9ZZZZ</name>
<evidence type="ECO:0000313" key="2">
    <source>
        <dbReference type="EMBL" id="SVC98908.1"/>
    </source>
</evidence>
<evidence type="ECO:0000256" key="1">
    <source>
        <dbReference type="SAM" id="Phobius"/>
    </source>
</evidence>
<dbReference type="EMBL" id="UINC01122843">
    <property type="protein sequence ID" value="SVC98908.1"/>
    <property type="molecule type" value="Genomic_DNA"/>
</dbReference>
<feature type="non-terminal residue" evidence="2">
    <location>
        <position position="50"/>
    </location>
</feature>
<keyword evidence="1" id="KW-1133">Transmembrane helix</keyword>
<reference evidence="2" key="1">
    <citation type="submission" date="2018-05" db="EMBL/GenBank/DDBJ databases">
        <authorList>
            <person name="Lanie J.A."/>
            <person name="Ng W.-L."/>
            <person name="Kazmierczak K.M."/>
            <person name="Andrzejewski T.M."/>
            <person name="Davidsen T.M."/>
            <person name="Wayne K.J."/>
            <person name="Tettelin H."/>
            <person name="Glass J.I."/>
            <person name="Rusch D."/>
            <person name="Podicherti R."/>
            <person name="Tsui H.-C.T."/>
            <person name="Winkler M.E."/>
        </authorList>
    </citation>
    <scope>NUCLEOTIDE SEQUENCE</scope>
</reference>
<dbReference type="AlphaFoldDB" id="A0A382RPL9"/>
<proteinExistence type="predicted"/>
<feature type="transmembrane region" description="Helical" evidence="1">
    <location>
        <begin position="7"/>
        <end position="29"/>
    </location>
</feature>
<accession>A0A382RPL9</accession>
<dbReference type="PROSITE" id="PS51257">
    <property type="entry name" value="PROKAR_LIPOPROTEIN"/>
    <property type="match status" value="1"/>
</dbReference>
<keyword evidence="1" id="KW-0812">Transmembrane</keyword>
<protein>
    <submittedName>
        <fullName evidence="2">Uncharacterized protein</fullName>
    </submittedName>
</protein>
<keyword evidence="1" id="KW-0472">Membrane</keyword>
<gene>
    <name evidence="2" type="ORF">METZ01_LOCUS351762</name>
</gene>
<organism evidence="2">
    <name type="scientific">marine metagenome</name>
    <dbReference type="NCBI Taxonomy" id="408172"/>
    <lineage>
        <taxon>unclassified sequences</taxon>
        <taxon>metagenomes</taxon>
        <taxon>ecological metagenomes</taxon>
    </lineage>
</organism>
<sequence length="50" mass="5137">MLSVKGLALTGGIVMGGCVLFVGLGNLIWPPYGAAFLGILESMYPGYTST</sequence>